<accession>A0A941IH09</accession>
<dbReference type="RefSeq" id="WP_212516380.1">
    <property type="nucleotide sequence ID" value="NZ_JAGSOH010000004.1"/>
</dbReference>
<keyword evidence="4" id="KW-0032">Aminotransferase</keyword>
<dbReference type="PANTHER" id="PTHR43713">
    <property type="entry name" value="GLUTAMATE-1-SEMIALDEHYDE 2,1-AMINOMUTASE"/>
    <property type="match status" value="1"/>
</dbReference>
<dbReference type="InterPro" id="IPR015424">
    <property type="entry name" value="PyrdxlP-dep_Trfase"/>
</dbReference>
<keyword evidence="4" id="KW-0808">Transferase</keyword>
<name>A0A941IH09_9ACTN</name>
<dbReference type="NCBIfam" id="NF005453">
    <property type="entry name" value="PRK07046.1"/>
    <property type="match status" value="1"/>
</dbReference>
<evidence type="ECO:0000256" key="3">
    <source>
        <dbReference type="RuleBase" id="RU003560"/>
    </source>
</evidence>
<dbReference type="InterPro" id="IPR015421">
    <property type="entry name" value="PyrdxlP-dep_Trfase_major"/>
</dbReference>
<dbReference type="GO" id="GO:0030170">
    <property type="term" value="F:pyridoxal phosphate binding"/>
    <property type="evidence" value="ECO:0007669"/>
    <property type="project" value="InterPro"/>
</dbReference>
<dbReference type="PANTHER" id="PTHR43713:SF3">
    <property type="entry name" value="GLUTAMATE-1-SEMIALDEHYDE 2,1-AMINOMUTASE 1, CHLOROPLASTIC-RELATED"/>
    <property type="match status" value="1"/>
</dbReference>
<evidence type="ECO:0000313" key="5">
    <source>
        <dbReference type="Proteomes" id="UP000676325"/>
    </source>
</evidence>
<comment type="caution">
    <text evidence="4">The sequence shown here is derived from an EMBL/GenBank/DDBJ whole genome shotgun (WGS) entry which is preliminary data.</text>
</comment>
<dbReference type="EMBL" id="JAGSOH010000004">
    <property type="protein sequence ID" value="MBR7825222.1"/>
    <property type="molecule type" value="Genomic_DNA"/>
</dbReference>
<protein>
    <submittedName>
        <fullName evidence="4">Aminotransferase class III-fold pyridoxal phosphate-dependent enzyme</fullName>
    </submittedName>
</protein>
<dbReference type="SUPFAM" id="SSF53383">
    <property type="entry name" value="PLP-dependent transferases"/>
    <property type="match status" value="1"/>
</dbReference>
<keyword evidence="5" id="KW-1185">Reference proteome</keyword>
<keyword evidence="2 3" id="KW-0663">Pyridoxal phosphate</keyword>
<dbReference type="GO" id="GO:0008483">
    <property type="term" value="F:transaminase activity"/>
    <property type="evidence" value="ECO:0007669"/>
    <property type="project" value="UniProtKB-KW"/>
</dbReference>
<sequence>MSTSVVPGVSGVDRARLRTLLELEQAQFAERNPRSAAAYRSADSLFGRVPMTWMNKTSAHFPLYLATARGAHVTDIDGHEYVDFSLGDTGSMAGHSPAAVTEAVRRRVEDLGGLAVMLPTEQAETAGAHLASRFGLPRWSFSLTATDANRWAIRLARAVTDRPKILVNSYCYHGSVDESLIVTEPGTEGVPRPGNVGAPVAVTETSRVAEFNDLEGLERELAHGDVAAVLMEPALTNIGIVLPEPGYLDGVRELTSRYGTLLIIDETHTFCAGPGGATRTWGLNPDIITIGKAIGGGIPAGAYGLSAELADRLLSREDLDLVDMGGVGGTLAGNALSIAAVCATLGEVLTDKAFDHMHALAERFEAGVAGVIAKNKLPWSVTRLGARVEYRFADPAPRTGTEAAAVHDQELDDYLHTYLANRGILMTPFHNMALMSPATTEQDVDLHTRHFAAAVAELVPTQATR</sequence>
<dbReference type="InterPro" id="IPR015422">
    <property type="entry name" value="PyrdxlP-dep_Trfase_small"/>
</dbReference>
<comment type="cofactor">
    <cofactor evidence="1">
        <name>pyridoxal 5'-phosphate</name>
        <dbReference type="ChEBI" id="CHEBI:597326"/>
    </cofactor>
</comment>
<gene>
    <name evidence="4" type="ORF">KDK95_02810</name>
</gene>
<reference evidence="4" key="1">
    <citation type="submission" date="2021-04" db="EMBL/GenBank/DDBJ databases">
        <title>Genome based classification of Actinospica acidithermotolerans sp. nov., an actinobacterium isolated from an Indonesian hot spring.</title>
        <authorList>
            <person name="Kusuma A.B."/>
            <person name="Putra K.E."/>
            <person name="Nafisah S."/>
            <person name="Loh J."/>
            <person name="Nouioui I."/>
            <person name="Goodfellow M."/>
        </authorList>
    </citation>
    <scope>NUCLEOTIDE SEQUENCE</scope>
    <source>
        <strain evidence="4">MGRD01-02</strain>
    </source>
</reference>
<proteinExistence type="inferred from homology"/>
<comment type="similarity">
    <text evidence="3">Belongs to the class-III pyridoxal-phosphate-dependent aminotransferase family.</text>
</comment>
<evidence type="ECO:0000256" key="1">
    <source>
        <dbReference type="ARBA" id="ARBA00001933"/>
    </source>
</evidence>
<dbReference type="Gene3D" id="3.40.640.10">
    <property type="entry name" value="Type I PLP-dependent aspartate aminotransferase-like (Major domain)"/>
    <property type="match status" value="1"/>
</dbReference>
<dbReference type="AlphaFoldDB" id="A0A941IH09"/>
<evidence type="ECO:0000256" key="2">
    <source>
        <dbReference type="ARBA" id="ARBA00022898"/>
    </source>
</evidence>
<organism evidence="4 5">
    <name type="scientific">Actinospica acidithermotolerans</name>
    <dbReference type="NCBI Taxonomy" id="2828514"/>
    <lineage>
        <taxon>Bacteria</taxon>
        <taxon>Bacillati</taxon>
        <taxon>Actinomycetota</taxon>
        <taxon>Actinomycetes</taxon>
        <taxon>Catenulisporales</taxon>
        <taxon>Actinospicaceae</taxon>
        <taxon>Actinospica</taxon>
    </lineage>
</organism>
<dbReference type="Pfam" id="PF00202">
    <property type="entry name" value="Aminotran_3"/>
    <property type="match status" value="1"/>
</dbReference>
<dbReference type="InterPro" id="IPR005814">
    <property type="entry name" value="Aminotrans_3"/>
</dbReference>
<evidence type="ECO:0000313" key="4">
    <source>
        <dbReference type="EMBL" id="MBR7825222.1"/>
    </source>
</evidence>
<dbReference type="Proteomes" id="UP000676325">
    <property type="component" value="Unassembled WGS sequence"/>
</dbReference>
<dbReference type="Gene3D" id="3.90.1150.10">
    <property type="entry name" value="Aspartate Aminotransferase, domain 1"/>
    <property type="match status" value="1"/>
</dbReference>